<dbReference type="KEGG" id="adu:107462284"/>
<evidence type="ECO:0000313" key="3">
    <source>
        <dbReference type="RefSeq" id="XP_052109321.1"/>
    </source>
</evidence>
<reference evidence="2" key="1">
    <citation type="journal article" date="2016" name="Nat. Genet.">
        <title>The genome sequences of Arachis duranensis and Arachis ipaensis, the diploid ancestors of cultivated peanut.</title>
        <authorList>
            <person name="Bertioli D.J."/>
            <person name="Cannon S.B."/>
            <person name="Froenicke L."/>
            <person name="Huang G."/>
            <person name="Farmer A.D."/>
            <person name="Cannon E.K."/>
            <person name="Liu X."/>
            <person name="Gao D."/>
            <person name="Clevenger J."/>
            <person name="Dash S."/>
            <person name="Ren L."/>
            <person name="Moretzsohn M.C."/>
            <person name="Shirasawa K."/>
            <person name="Huang W."/>
            <person name="Vidigal B."/>
            <person name="Abernathy B."/>
            <person name="Chu Y."/>
            <person name="Niederhuth C.E."/>
            <person name="Umale P."/>
            <person name="Araujo A.C."/>
            <person name="Kozik A."/>
            <person name="Kim K.D."/>
            <person name="Burow M.D."/>
            <person name="Varshney R.K."/>
            <person name="Wang X."/>
            <person name="Zhang X."/>
            <person name="Barkley N."/>
            <person name="Guimaraes P.M."/>
            <person name="Isobe S."/>
            <person name="Guo B."/>
            <person name="Liao B."/>
            <person name="Stalker H.T."/>
            <person name="Schmitz R.J."/>
            <person name="Scheffler B.E."/>
            <person name="Leal-Bertioli S.C."/>
            <person name="Xun X."/>
            <person name="Jackson S.A."/>
            <person name="Michelmore R."/>
            <person name="Ozias-Akins P."/>
        </authorList>
    </citation>
    <scope>NUCLEOTIDE SEQUENCE [LARGE SCALE GENOMIC DNA]</scope>
    <source>
        <strain evidence="2">cv. V14167</strain>
    </source>
</reference>
<dbReference type="Pfam" id="PF00078">
    <property type="entry name" value="RVT_1"/>
    <property type="match status" value="1"/>
</dbReference>
<dbReference type="Proteomes" id="UP000515211">
    <property type="component" value="Chromosome 8"/>
</dbReference>
<dbReference type="PANTHER" id="PTHR46890:SF50">
    <property type="entry name" value="RNA-DIRECTED DNA POLYMERASE, EUKARYOTA, REVERSE TRANSCRIPTASE ZINC-BINDING DOMAIN PROTEIN-RELATED"/>
    <property type="match status" value="1"/>
</dbReference>
<gene>
    <name evidence="3" type="primary">LOC107462284</name>
</gene>
<dbReference type="RefSeq" id="XP_052109321.1">
    <property type="nucleotide sequence ID" value="XM_052253361.1"/>
</dbReference>
<reference evidence="3" key="2">
    <citation type="submission" date="2025-08" db="UniProtKB">
        <authorList>
            <consortium name="RefSeq"/>
        </authorList>
    </citation>
    <scope>IDENTIFICATION</scope>
    <source>
        <tissue evidence="3">Whole plant</tissue>
    </source>
</reference>
<dbReference type="CDD" id="cd01650">
    <property type="entry name" value="RT_nLTR_like"/>
    <property type="match status" value="1"/>
</dbReference>
<dbReference type="PANTHER" id="PTHR46890">
    <property type="entry name" value="NON-LTR RETROLELEMENT REVERSE TRANSCRIPTASE-LIKE PROTEIN-RELATED"/>
    <property type="match status" value="1"/>
</dbReference>
<accession>A0A9C6WGW3</accession>
<dbReference type="InterPro" id="IPR000477">
    <property type="entry name" value="RT_dom"/>
</dbReference>
<protein>
    <submittedName>
        <fullName evidence="3">Uncharacterized protein LOC107462284</fullName>
    </submittedName>
</protein>
<proteinExistence type="predicted"/>
<evidence type="ECO:0000259" key="1">
    <source>
        <dbReference type="Pfam" id="PF00078"/>
    </source>
</evidence>
<keyword evidence="2" id="KW-1185">Reference proteome</keyword>
<organism evidence="2 3">
    <name type="scientific">Arachis duranensis</name>
    <name type="common">Wild peanut</name>
    <dbReference type="NCBI Taxonomy" id="130453"/>
    <lineage>
        <taxon>Eukaryota</taxon>
        <taxon>Viridiplantae</taxon>
        <taxon>Streptophyta</taxon>
        <taxon>Embryophyta</taxon>
        <taxon>Tracheophyta</taxon>
        <taxon>Spermatophyta</taxon>
        <taxon>Magnoliopsida</taxon>
        <taxon>eudicotyledons</taxon>
        <taxon>Gunneridae</taxon>
        <taxon>Pentapetalae</taxon>
        <taxon>rosids</taxon>
        <taxon>fabids</taxon>
        <taxon>Fabales</taxon>
        <taxon>Fabaceae</taxon>
        <taxon>Papilionoideae</taxon>
        <taxon>50 kb inversion clade</taxon>
        <taxon>dalbergioids sensu lato</taxon>
        <taxon>Dalbergieae</taxon>
        <taxon>Pterocarpus clade</taxon>
        <taxon>Arachis</taxon>
    </lineage>
</organism>
<sequence length="440" mass="51199">MVKEELMELSDVHFLKRMKDLSLLRRWHKQHFGDITERIKRFEKEIKKVDDMVSSGRYDGTMEARRRALVRCCEKWYVRQDVHWNQMFRSRHANEIDRNTRCYHNIASMIRRNNRIESLEDSPRVTFRDGLVNWLERGEAEALEVLPLVEEVKEVVWNCESSKTPGSDGYNMNFIKKCWNEFGTEFTAAVMSFLETAKLLKDSNITWVALAPKFVGANEIKDLIPISMVGCVYKVISKLLTRRMRSVMPGLVGESQSAFVKGRKIHDGALIACETVQWLKVKKKASVIIKLDFQKAYDRVKWNFIDTVIIGEAVRNSRISLLLVGRNNIELSHLQFANDTILFCPLEKETIMNYKRLLRCFEMMSGLSINFEKSNLIPVNYNQEWVERMCQLLGYQEAAFPVRCDVPGSRSLDRSGLHPLYGTFGYDGMMSFFITRQQGL</sequence>
<feature type="domain" description="Reverse transcriptase" evidence="1">
    <location>
        <begin position="225"/>
        <end position="307"/>
    </location>
</feature>
<evidence type="ECO:0000313" key="2">
    <source>
        <dbReference type="Proteomes" id="UP000515211"/>
    </source>
</evidence>
<dbReference type="AlphaFoldDB" id="A0A9C6WGW3"/>
<name>A0A9C6WGW3_ARADU</name>
<dbReference type="GeneID" id="107462284"/>
<dbReference type="InterPro" id="IPR052343">
    <property type="entry name" value="Retrotransposon-Effector_Assoc"/>
</dbReference>